<dbReference type="Proteomes" id="UP000562929">
    <property type="component" value="Unassembled WGS sequence"/>
</dbReference>
<dbReference type="EMBL" id="JAACLJ010000007">
    <property type="protein sequence ID" value="KAF4583249.1"/>
    <property type="molecule type" value="Genomic_DNA"/>
</dbReference>
<keyword evidence="2" id="KW-1185">Reference proteome</keyword>
<evidence type="ECO:0000313" key="1">
    <source>
        <dbReference type="EMBL" id="KAF4583249.1"/>
    </source>
</evidence>
<dbReference type="AlphaFoldDB" id="A0A8H4Q3I2"/>
<reference evidence="1 2" key="1">
    <citation type="journal article" date="2020" name="G3 (Bethesda)">
        <title>Genetic Underpinnings of Host Manipulation by Ophiocordyceps as Revealed by Comparative Transcriptomics.</title>
        <authorList>
            <person name="Will I."/>
            <person name="Das B."/>
            <person name="Trinh T."/>
            <person name="Brachmann A."/>
            <person name="Ohm R.A."/>
            <person name="de Bekker C."/>
        </authorList>
    </citation>
    <scope>NUCLEOTIDE SEQUENCE [LARGE SCALE GENOMIC DNA]</scope>
    <source>
        <strain evidence="1 2">EC05</strain>
    </source>
</reference>
<dbReference type="OrthoDB" id="4920124at2759"/>
<proteinExistence type="predicted"/>
<comment type="caution">
    <text evidence="1">The sequence shown here is derived from an EMBL/GenBank/DDBJ whole genome shotgun (WGS) entry which is preliminary data.</text>
</comment>
<accession>A0A8H4Q3I2</accession>
<gene>
    <name evidence="1" type="ORF">GQ602_006393</name>
</gene>
<sequence length="469" mass="53267">MENHASSGARIDPSLVGYMAEDRDNAAAGRQEALISMLPTSTGLAIQPDALPFVIDGEVDLFLATPRAQVSAAQLPQTRAISFINSFQSAFHGWPNDRHQHSVSLQTDFTAASQLSGITCFPVEGTKWCKKCVDKGRTSSCEAFYFMNLVEEGCTQFTENHSICRQLLLEDDWRFMDFGQLVKHMELLGLSSFILANRGDQTLYELDLSLCHKYLMEASHKLTAQYLIQSFVHEQRKEKGWETCVRIGDDSARDDIGALTLFDDGPVKTTYLIRRHDKTVEICHDKPSLLVANVLSLIFGRQVECAALWRLHKQLPKHQHMSAKHLDFLTRQLLMLRWRVSVDERQRAVLCRQVDRKRIAGRSERDTARTAQMKGLEKRIERDKTLCRKLYVCFCYIRQKRGGTLSTLGDLSHQYAPSPTQCAITEQLPRNDNQEAFDLWIRDGCLAIDEAGLLDMKSVQPPDVELTMI</sequence>
<protein>
    <submittedName>
        <fullName evidence="1">Zn 2cys6 transcription factor</fullName>
    </submittedName>
</protein>
<evidence type="ECO:0000313" key="2">
    <source>
        <dbReference type="Proteomes" id="UP000562929"/>
    </source>
</evidence>
<organism evidence="1 2">
    <name type="scientific">Ophiocordyceps camponoti-floridani</name>
    <dbReference type="NCBI Taxonomy" id="2030778"/>
    <lineage>
        <taxon>Eukaryota</taxon>
        <taxon>Fungi</taxon>
        <taxon>Dikarya</taxon>
        <taxon>Ascomycota</taxon>
        <taxon>Pezizomycotina</taxon>
        <taxon>Sordariomycetes</taxon>
        <taxon>Hypocreomycetidae</taxon>
        <taxon>Hypocreales</taxon>
        <taxon>Ophiocordycipitaceae</taxon>
        <taxon>Ophiocordyceps</taxon>
    </lineage>
</organism>
<name>A0A8H4Q3I2_9HYPO</name>